<protein>
    <recommendedName>
        <fullName evidence="6">Mid2 domain-containing protein</fullName>
    </recommendedName>
</protein>
<organism evidence="4 5">
    <name type="scientific">Batillaria attramentaria</name>
    <dbReference type="NCBI Taxonomy" id="370345"/>
    <lineage>
        <taxon>Eukaryota</taxon>
        <taxon>Metazoa</taxon>
        <taxon>Spiralia</taxon>
        <taxon>Lophotrochozoa</taxon>
        <taxon>Mollusca</taxon>
        <taxon>Gastropoda</taxon>
        <taxon>Caenogastropoda</taxon>
        <taxon>Sorbeoconcha</taxon>
        <taxon>Cerithioidea</taxon>
        <taxon>Batillariidae</taxon>
        <taxon>Batillaria</taxon>
    </lineage>
</organism>
<feature type="chain" id="PRO_5044836368" description="Mid2 domain-containing protein" evidence="3">
    <location>
        <begin position="23"/>
        <end position="333"/>
    </location>
</feature>
<reference evidence="4 5" key="1">
    <citation type="journal article" date="2023" name="Sci. Data">
        <title>Genome assembly of the Korean intertidal mud-creeper Batillaria attramentaria.</title>
        <authorList>
            <person name="Patra A.K."/>
            <person name="Ho P.T."/>
            <person name="Jun S."/>
            <person name="Lee S.J."/>
            <person name="Kim Y."/>
            <person name="Won Y.J."/>
        </authorList>
    </citation>
    <scope>NUCLEOTIDE SEQUENCE [LARGE SCALE GENOMIC DNA]</scope>
    <source>
        <strain evidence="4">Wonlab-2016</strain>
    </source>
</reference>
<keyword evidence="3" id="KW-0732">Signal</keyword>
<feature type="transmembrane region" description="Helical" evidence="2">
    <location>
        <begin position="215"/>
        <end position="237"/>
    </location>
</feature>
<proteinExistence type="predicted"/>
<name>A0ABD0JPP3_9CAEN</name>
<evidence type="ECO:0000256" key="1">
    <source>
        <dbReference type="SAM" id="MobiDB-lite"/>
    </source>
</evidence>
<evidence type="ECO:0000256" key="3">
    <source>
        <dbReference type="SAM" id="SignalP"/>
    </source>
</evidence>
<sequence>MCTQGPLQKLLFCLLLWTYARSSDFTNNCSFLFELPRSDGKYVLTVVENTDVTLQFKLNPDCRAADDLFIRISKIKSGGRKKIVCNIWYSNGLCQWSQGSDCSCLPEGRYELKRTVGLTDSGTWTWEIISEPTSQSDVVFNITQLPEGPLTSPKPTSSLSRTTSVRLPRPLIPKFTLRITLADTATRKVTTRPKDSEDTTDGTDSTDSALLGETGIVTIVLGTVGITALAAVVVAIINRGKRGASAFATGASEAATDYEGYLVPVQAKKGADAGGLISPARVSSEDVSDSYERPVNPDYTTPNPVYQPLRHLYETVRQWRHSKRDSRSLDQDN</sequence>
<feature type="region of interest" description="Disordered" evidence="1">
    <location>
        <begin position="275"/>
        <end position="307"/>
    </location>
</feature>
<evidence type="ECO:0000313" key="5">
    <source>
        <dbReference type="Proteomes" id="UP001519460"/>
    </source>
</evidence>
<dbReference type="Proteomes" id="UP001519460">
    <property type="component" value="Unassembled WGS sequence"/>
</dbReference>
<keyword evidence="2" id="KW-0812">Transmembrane</keyword>
<keyword evidence="2" id="KW-0472">Membrane</keyword>
<keyword evidence="2" id="KW-1133">Transmembrane helix</keyword>
<dbReference type="EMBL" id="JACVVK020000364">
    <property type="protein sequence ID" value="KAK7476817.1"/>
    <property type="molecule type" value="Genomic_DNA"/>
</dbReference>
<feature type="region of interest" description="Disordered" evidence="1">
    <location>
        <begin position="188"/>
        <end position="208"/>
    </location>
</feature>
<dbReference type="AlphaFoldDB" id="A0ABD0JPP3"/>
<evidence type="ECO:0000256" key="2">
    <source>
        <dbReference type="SAM" id="Phobius"/>
    </source>
</evidence>
<gene>
    <name evidence="4" type="ORF">BaRGS_00031899</name>
</gene>
<comment type="caution">
    <text evidence="4">The sequence shown here is derived from an EMBL/GenBank/DDBJ whole genome shotgun (WGS) entry which is preliminary data.</text>
</comment>
<feature type="signal peptide" evidence="3">
    <location>
        <begin position="1"/>
        <end position="22"/>
    </location>
</feature>
<evidence type="ECO:0000313" key="4">
    <source>
        <dbReference type="EMBL" id="KAK7476817.1"/>
    </source>
</evidence>
<evidence type="ECO:0008006" key="6">
    <source>
        <dbReference type="Google" id="ProtNLM"/>
    </source>
</evidence>
<keyword evidence="5" id="KW-1185">Reference proteome</keyword>
<accession>A0ABD0JPP3</accession>